<gene>
    <name evidence="2" type="ORF">S03H2_17752</name>
</gene>
<proteinExistence type="predicted"/>
<feature type="non-terminal residue" evidence="2">
    <location>
        <position position="1"/>
    </location>
</feature>
<dbReference type="EMBL" id="BARU01009174">
    <property type="protein sequence ID" value="GAH33578.1"/>
    <property type="molecule type" value="Genomic_DNA"/>
</dbReference>
<feature type="region of interest" description="Disordered" evidence="1">
    <location>
        <begin position="49"/>
        <end position="91"/>
    </location>
</feature>
<evidence type="ECO:0000256" key="1">
    <source>
        <dbReference type="SAM" id="MobiDB-lite"/>
    </source>
</evidence>
<sequence>VTYIKHMQALDKCREIDHDEKVKMQKRQREKLKAKGLYKEGLKETKLDEMAKTEGIETETEAEEEKPKTIVKPASKAKTSDAQKGKVEIEF</sequence>
<accession>X1GKQ8</accession>
<feature type="compositionally biased region" description="Basic and acidic residues" evidence="1">
    <location>
        <begin position="78"/>
        <end position="91"/>
    </location>
</feature>
<evidence type="ECO:0000313" key="2">
    <source>
        <dbReference type="EMBL" id="GAH33578.1"/>
    </source>
</evidence>
<protein>
    <submittedName>
        <fullName evidence="2">Uncharacterized protein</fullName>
    </submittedName>
</protein>
<dbReference type="AlphaFoldDB" id="X1GKQ8"/>
<comment type="caution">
    <text evidence="2">The sequence shown here is derived from an EMBL/GenBank/DDBJ whole genome shotgun (WGS) entry which is preliminary data.</text>
</comment>
<reference evidence="2" key="1">
    <citation type="journal article" date="2014" name="Front. Microbiol.">
        <title>High frequency of phylogenetically diverse reductive dehalogenase-homologous genes in deep subseafloor sedimentary metagenomes.</title>
        <authorList>
            <person name="Kawai M."/>
            <person name="Futagami T."/>
            <person name="Toyoda A."/>
            <person name="Takaki Y."/>
            <person name="Nishi S."/>
            <person name="Hori S."/>
            <person name="Arai W."/>
            <person name="Tsubouchi T."/>
            <person name="Morono Y."/>
            <person name="Uchiyama I."/>
            <person name="Ito T."/>
            <person name="Fujiyama A."/>
            <person name="Inagaki F."/>
            <person name="Takami H."/>
        </authorList>
    </citation>
    <scope>NUCLEOTIDE SEQUENCE</scope>
    <source>
        <strain evidence="2">Expedition CK06-06</strain>
    </source>
</reference>
<name>X1GKQ8_9ZZZZ</name>
<organism evidence="2">
    <name type="scientific">marine sediment metagenome</name>
    <dbReference type="NCBI Taxonomy" id="412755"/>
    <lineage>
        <taxon>unclassified sequences</taxon>
        <taxon>metagenomes</taxon>
        <taxon>ecological metagenomes</taxon>
    </lineage>
</organism>